<dbReference type="AlphaFoldDB" id="A0A0G4G954"/>
<feature type="transmembrane region" description="Helical" evidence="2">
    <location>
        <begin position="152"/>
        <end position="171"/>
    </location>
</feature>
<organism evidence="3 4">
    <name type="scientific">Vitrella brassicaformis (strain CCMP3155)</name>
    <dbReference type="NCBI Taxonomy" id="1169540"/>
    <lineage>
        <taxon>Eukaryota</taxon>
        <taxon>Sar</taxon>
        <taxon>Alveolata</taxon>
        <taxon>Colpodellida</taxon>
        <taxon>Vitrellaceae</taxon>
        <taxon>Vitrella</taxon>
    </lineage>
</organism>
<gene>
    <name evidence="3" type="ORF">Vbra_22056</name>
</gene>
<keyword evidence="4" id="KW-1185">Reference proteome</keyword>
<feature type="region of interest" description="Disordered" evidence="1">
    <location>
        <begin position="285"/>
        <end position="304"/>
    </location>
</feature>
<proteinExistence type="predicted"/>
<dbReference type="Proteomes" id="UP000041254">
    <property type="component" value="Unassembled WGS sequence"/>
</dbReference>
<evidence type="ECO:0000256" key="2">
    <source>
        <dbReference type="SAM" id="Phobius"/>
    </source>
</evidence>
<evidence type="ECO:0000313" key="3">
    <source>
        <dbReference type="EMBL" id="CEM25316.1"/>
    </source>
</evidence>
<reference evidence="3 4" key="1">
    <citation type="submission" date="2014-11" db="EMBL/GenBank/DDBJ databases">
        <authorList>
            <person name="Zhu J."/>
            <person name="Qi W."/>
            <person name="Song R."/>
        </authorList>
    </citation>
    <scope>NUCLEOTIDE SEQUENCE [LARGE SCALE GENOMIC DNA]</scope>
</reference>
<sequence length="304" mass="33530">MVVDGDTQLVAAALMMLLSFGLLTTSFLLPVWVGKRGEFRCEGPVIQADATGVTVRDLPSAHDGDVVPFLRGLHEGSRVRESVYERVFIERRLWARRHGRRWLSPPYRRGPGMPLPLRETATRSRSKRMAYSDNGADSGFMRLYVSSHTRAAWFKVLLLLASLLSACGGVANALSVSMRSRGLAIYVAPSICLVAAVTATSVVWRAAGLWSPVFRNFDHPRGSVRFHAAFYIAVFAAIDALAGALVSLTAACRLHFADEALKHQMEVWGSHFKFEALSFDEDDTSTADSLTGGHEPKRHMMRPL</sequence>
<feature type="transmembrane region" description="Helical" evidence="2">
    <location>
        <begin position="12"/>
        <end position="33"/>
    </location>
</feature>
<keyword evidence="2" id="KW-0472">Membrane</keyword>
<dbReference type="InParanoid" id="A0A0G4G954"/>
<evidence type="ECO:0000256" key="1">
    <source>
        <dbReference type="SAM" id="MobiDB-lite"/>
    </source>
</evidence>
<keyword evidence="2" id="KW-0812">Transmembrane</keyword>
<keyword evidence="2" id="KW-1133">Transmembrane helix</keyword>
<feature type="transmembrane region" description="Helical" evidence="2">
    <location>
        <begin position="228"/>
        <end position="248"/>
    </location>
</feature>
<feature type="transmembrane region" description="Helical" evidence="2">
    <location>
        <begin position="183"/>
        <end position="207"/>
    </location>
</feature>
<protein>
    <submittedName>
        <fullName evidence="3">Uncharacterized protein</fullName>
    </submittedName>
</protein>
<dbReference type="VEuPathDB" id="CryptoDB:Vbra_22056"/>
<accession>A0A0G4G954</accession>
<name>A0A0G4G954_VITBC</name>
<dbReference type="EMBL" id="CDMY01000596">
    <property type="protein sequence ID" value="CEM25316.1"/>
    <property type="molecule type" value="Genomic_DNA"/>
</dbReference>
<evidence type="ECO:0000313" key="4">
    <source>
        <dbReference type="Proteomes" id="UP000041254"/>
    </source>
</evidence>